<dbReference type="EMBL" id="JBIHSF010000011">
    <property type="protein sequence ID" value="MFH0263653.1"/>
    <property type="molecule type" value="Genomic_DNA"/>
</dbReference>
<dbReference type="RefSeq" id="WP_394630338.1">
    <property type="nucleotide sequence ID" value="NZ_JBIHSF010000011.1"/>
</dbReference>
<accession>A0ABW7IT26</accession>
<name>A0ABW7IT26_9VIBR</name>
<keyword evidence="3" id="KW-1185">Reference proteome</keyword>
<evidence type="ECO:0000256" key="1">
    <source>
        <dbReference type="SAM" id="Phobius"/>
    </source>
</evidence>
<keyword evidence="1" id="KW-1133">Transmembrane helix</keyword>
<keyword evidence="1" id="KW-0472">Membrane</keyword>
<keyword evidence="1" id="KW-0812">Transmembrane</keyword>
<comment type="caution">
    <text evidence="2">The sequence shown here is derived from an EMBL/GenBank/DDBJ whole genome shotgun (WGS) entry which is preliminary data.</text>
</comment>
<dbReference type="Proteomes" id="UP001607125">
    <property type="component" value="Unassembled WGS sequence"/>
</dbReference>
<protein>
    <submittedName>
        <fullName evidence="2">Uncharacterized protein</fullName>
    </submittedName>
</protein>
<feature type="transmembrane region" description="Helical" evidence="1">
    <location>
        <begin position="6"/>
        <end position="24"/>
    </location>
</feature>
<gene>
    <name evidence="2" type="ORF">ACGRH2_24925</name>
</gene>
<sequence length="78" mass="8881">MVQQDVHIILLSVVILIAPMLLSWNRSNRMMVIGFNMLGVICIATAYHYCYHPLVYLPFFMSGLTCWMFAVGAAVNNR</sequence>
<evidence type="ECO:0000313" key="2">
    <source>
        <dbReference type="EMBL" id="MFH0263653.1"/>
    </source>
</evidence>
<feature type="transmembrane region" description="Helical" evidence="1">
    <location>
        <begin position="55"/>
        <end position="75"/>
    </location>
</feature>
<feature type="transmembrane region" description="Helical" evidence="1">
    <location>
        <begin position="31"/>
        <end position="49"/>
    </location>
</feature>
<proteinExistence type="predicted"/>
<organism evidence="2 3">
    <name type="scientific">Vibrio barjaei</name>
    <dbReference type="NCBI Taxonomy" id="1676683"/>
    <lineage>
        <taxon>Bacteria</taxon>
        <taxon>Pseudomonadati</taxon>
        <taxon>Pseudomonadota</taxon>
        <taxon>Gammaproteobacteria</taxon>
        <taxon>Vibrionales</taxon>
        <taxon>Vibrionaceae</taxon>
        <taxon>Vibrio</taxon>
    </lineage>
</organism>
<reference evidence="2 3" key="1">
    <citation type="submission" date="2024-10" db="EMBL/GenBank/DDBJ databases">
        <authorList>
            <person name="Yibar A."/>
            <person name="Saticioglu I.B."/>
            <person name="Duman M."/>
            <person name="Ajmi N."/>
            <person name="Gurler F."/>
            <person name="Ay H."/>
            <person name="Onuk E."/>
            <person name="Guler S."/>
            <person name="Romalde J.L."/>
        </authorList>
    </citation>
    <scope>NUCLEOTIDE SEQUENCE [LARGE SCALE GENOMIC DNA]</scope>
    <source>
        <strain evidence="2 3">1-TCBS-B</strain>
    </source>
</reference>
<evidence type="ECO:0000313" key="3">
    <source>
        <dbReference type="Proteomes" id="UP001607125"/>
    </source>
</evidence>